<dbReference type="AlphaFoldDB" id="A0A328CCY3"/>
<feature type="compositionally biased region" description="Polar residues" evidence="2">
    <location>
        <begin position="247"/>
        <end position="263"/>
    </location>
</feature>
<comment type="caution">
    <text evidence="3">The sequence shown here is derived from an EMBL/GenBank/DDBJ whole genome shotgun (WGS) entry which is preliminary data.</text>
</comment>
<dbReference type="RefSeq" id="WP_111729059.1">
    <property type="nucleotide sequence ID" value="NZ_QHKO01000002.1"/>
</dbReference>
<reference evidence="3 4" key="1">
    <citation type="submission" date="2018-05" db="EMBL/GenBank/DDBJ databases">
        <title>Lujinxingia marina gen. nov. sp. nov., a new facultative anaerobic member of the class Deltaproteobacteria, and proposal of Lujinxingaceae fam. nov.</title>
        <authorList>
            <person name="Li C.-M."/>
        </authorList>
    </citation>
    <scope>NUCLEOTIDE SEQUENCE [LARGE SCALE GENOMIC DNA]</scope>
    <source>
        <strain evidence="3 4">B210</strain>
    </source>
</reference>
<dbReference type="SMART" id="SM00028">
    <property type="entry name" value="TPR"/>
    <property type="match status" value="3"/>
</dbReference>
<feature type="region of interest" description="Disordered" evidence="2">
    <location>
        <begin position="206"/>
        <end position="310"/>
    </location>
</feature>
<organism evidence="3 4">
    <name type="scientific">Lujinxingia litoralis</name>
    <dbReference type="NCBI Taxonomy" id="2211119"/>
    <lineage>
        <taxon>Bacteria</taxon>
        <taxon>Deltaproteobacteria</taxon>
        <taxon>Bradymonadales</taxon>
        <taxon>Lujinxingiaceae</taxon>
        <taxon>Lujinxingia</taxon>
    </lineage>
</organism>
<dbReference type="Pfam" id="PF13181">
    <property type="entry name" value="TPR_8"/>
    <property type="match status" value="1"/>
</dbReference>
<dbReference type="SUPFAM" id="SSF48452">
    <property type="entry name" value="TPR-like"/>
    <property type="match status" value="2"/>
</dbReference>
<evidence type="ECO:0000256" key="1">
    <source>
        <dbReference type="PROSITE-ProRule" id="PRU00339"/>
    </source>
</evidence>
<keyword evidence="4" id="KW-1185">Reference proteome</keyword>
<sequence length="1128" mass="123001">MSTGDLRELLDGLPRTASEVAARARAYAHQGDLRNAEALLSAALARTSTPELRLASAEHLLARGRWAAAYHQAQHALKDNALWEAAVVAARASHHLGKPILASEHLDDALDRGADLNLISAWRDHFAGLIAEPAMPGARAPRRHAPPPAFTEEPTALADALVPEAPTELIDALAPDEPTHLVTLPEALVDADELAPHEATHLVNIPAALVDTPPPVRQSPPGFEIDDTTKRRHQPRELRPGRAASTDLPSTPLSQRPASSPTEPTLWPDVDRAQELPRHQTERQHALSTPRKTHSSGASPALPGARNASAEPELELALDALRRPHSPPRHDTSSIRRLTHLVQARLPEPLKSPARALASALASAFLVLSLVLAMAYVWRVHHVLQHHAELASSELHADTYVSHANAAQLLERARAYDPLPWPGPATFLRKLSDRLPLVGTAAPLARIEALEALTRARVAYRFEHPDPASQPGDTFPKAPLKVAAEIYRAGAWLEADVLSDRLDALVATAPYAPWVRLAHADVRAAHASPELSAALSAALPTSTPAERFAHARHLLRVDPDAGADALRSLLDDAPDHHSARVALALHLAKTEPDATLDEFLAPLASADQRQVSAADRAGLHLAHAHATSDDSARLNSLRLAAEAAPLRPDRVRPLLDHWTRQGQLLAAREQLIRTPAAEARHPYFDRALAATHLQLGDTHRAIERLKADSSLPEERLLLALAMAAEGDLDIALSETRDTPLDQSVRGLIKSLQNDAPELSEGFDTGAPSPSYRALLEAATLLLEANRAETSAAQTELRQRALQRLDHADEGLPQRILACTLALDARQAEQASAPCDALERLDAVSRPALRPLIRWHLYRNDPRGALALLSRHEALSGAHPELSLLRAEIALAQNDVPGARTGLQPALGTPTARSPRFHTLLGDIARHEGDPEQALAHYEDALERQPHHPAALLGRSLALLEQGPLPQSDEHALRSLLRHGDLGPRAWLAFAQQRRLQKRHADARENLELAMRAAHSLHSARFLHAHATEEARALAERDRRAYSAPAVDAALQRAQTHPPLSANYHIARARQALARRRPDRTRAANELENALQLAPLRCELWDEAIALRQRQRHATSVRRLKSTRPPRCR</sequence>
<proteinExistence type="predicted"/>
<gene>
    <name evidence="3" type="ORF">DL240_06505</name>
</gene>
<dbReference type="Proteomes" id="UP000249169">
    <property type="component" value="Unassembled WGS sequence"/>
</dbReference>
<dbReference type="InterPro" id="IPR019734">
    <property type="entry name" value="TPR_rpt"/>
</dbReference>
<protein>
    <submittedName>
        <fullName evidence="3">Uncharacterized protein</fullName>
    </submittedName>
</protein>
<dbReference type="Gene3D" id="1.25.40.10">
    <property type="entry name" value="Tetratricopeptide repeat domain"/>
    <property type="match status" value="1"/>
</dbReference>
<dbReference type="OrthoDB" id="5479156at2"/>
<accession>A0A328CCY3</accession>
<evidence type="ECO:0000313" key="3">
    <source>
        <dbReference type="EMBL" id="RAL23801.1"/>
    </source>
</evidence>
<evidence type="ECO:0000313" key="4">
    <source>
        <dbReference type="Proteomes" id="UP000249169"/>
    </source>
</evidence>
<feature type="repeat" description="TPR" evidence="1">
    <location>
        <begin position="914"/>
        <end position="947"/>
    </location>
</feature>
<dbReference type="PROSITE" id="PS50005">
    <property type="entry name" value="TPR"/>
    <property type="match status" value="1"/>
</dbReference>
<dbReference type="EMBL" id="QHKO01000002">
    <property type="protein sequence ID" value="RAL23801.1"/>
    <property type="molecule type" value="Genomic_DNA"/>
</dbReference>
<feature type="compositionally biased region" description="Basic and acidic residues" evidence="2">
    <location>
        <begin position="269"/>
        <end position="285"/>
    </location>
</feature>
<name>A0A328CCY3_9DELT</name>
<dbReference type="InterPro" id="IPR011990">
    <property type="entry name" value="TPR-like_helical_dom_sf"/>
</dbReference>
<evidence type="ECO:0000256" key="2">
    <source>
        <dbReference type="SAM" id="MobiDB-lite"/>
    </source>
</evidence>
<keyword evidence="1" id="KW-0802">TPR repeat</keyword>